<name>A0ABX0CA56_9BIFI</name>
<dbReference type="Proteomes" id="UP000475155">
    <property type="component" value="Unassembled WGS sequence"/>
</dbReference>
<sequence length="127" mass="14236">MAIPNALLTDAIAILAGVDGVEMDPESLSDDVILLAYVWPDEAEFKTAVVSVHDALAKLVAGRVEGAALKYGLAQWRSYHFQHHRFQGARADMRIVYRRTDFGIRVRGFGNRHLPSDIYRRLAEATR</sequence>
<proteinExistence type="predicted"/>
<dbReference type="RefSeq" id="WP_163200506.1">
    <property type="nucleotide sequence ID" value="NZ_WHZU01000012.1"/>
</dbReference>
<gene>
    <name evidence="1" type="ORF">GFD18_07920</name>
</gene>
<evidence type="ECO:0000313" key="2">
    <source>
        <dbReference type="Proteomes" id="UP000475155"/>
    </source>
</evidence>
<keyword evidence="2" id="KW-1185">Reference proteome</keyword>
<protein>
    <submittedName>
        <fullName evidence="1">Uncharacterized protein</fullName>
    </submittedName>
</protein>
<reference evidence="1 2" key="1">
    <citation type="submission" date="2019-10" db="EMBL/GenBank/DDBJ databases">
        <title>Bifidobacterium from non-human primates.</title>
        <authorList>
            <person name="Modesto M."/>
        </authorList>
    </citation>
    <scope>NUCLEOTIDE SEQUENCE [LARGE SCALE GENOMIC DNA]</scope>
    <source>
        <strain evidence="1 2">SMA1</strain>
    </source>
</reference>
<comment type="caution">
    <text evidence="1">The sequence shown here is derived from an EMBL/GenBank/DDBJ whole genome shotgun (WGS) entry which is preliminary data.</text>
</comment>
<evidence type="ECO:0000313" key="1">
    <source>
        <dbReference type="EMBL" id="NEH12014.1"/>
    </source>
</evidence>
<dbReference type="EMBL" id="WHZU01000012">
    <property type="protein sequence ID" value="NEH12014.1"/>
    <property type="molecule type" value="Genomic_DNA"/>
</dbReference>
<accession>A0ABX0CA56</accession>
<organism evidence="1 2">
    <name type="scientific">Bifidobacterium saimiriisciurei</name>
    <dbReference type="NCBI Taxonomy" id="2661627"/>
    <lineage>
        <taxon>Bacteria</taxon>
        <taxon>Bacillati</taxon>
        <taxon>Actinomycetota</taxon>
        <taxon>Actinomycetes</taxon>
        <taxon>Bifidobacteriales</taxon>
        <taxon>Bifidobacteriaceae</taxon>
        <taxon>Bifidobacterium</taxon>
    </lineage>
</organism>